<accession>A0ABT0YHM6</accession>
<dbReference type="Pfam" id="PF02627">
    <property type="entry name" value="CMD"/>
    <property type="match status" value="1"/>
</dbReference>
<dbReference type="InterPro" id="IPR052512">
    <property type="entry name" value="4CMD/NDH-1_regulator"/>
</dbReference>
<dbReference type="EMBL" id="JAMKFE010000001">
    <property type="protein sequence ID" value="MCM5678222.1"/>
    <property type="molecule type" value="Genomic_DNA"/>
</dbReference>
<organism evidence="2 3">
    <name type="scientific">Caldimonas mangrovi</name>
    <dbReference type="NCBI Taxonomy" id="2944811"/>
    <lineage>
        <taxon>Bacteria</taxon>
        <taxon>Pseudomonadati</taxon>
        <taxon>Pseudomonadota</taxon>
        <taxon>Betaproteobacteria</taxon>
        <taxon>Burkholderiales</taxon>
        <taxon>Sphaerotilaceae</taxon>
        <taxon>Caldimonas</taxon>
    </lineage>
</organism>
<dbReference type="Proteomes" id="UP001165541">
    <property type="component" value="Unassembled WGS sequence"/>
</dbReference>
<dbReference type="InterPro" id="IPR003779">
    <property type="entry name" value="CMD-like"/>
</dbReference>
<comment type="caution">
    <text evidence="2">The sequence shown here is derived from an EMBL/GenBank/DDBJ whole genome shotgun (WGS) entry which is preliminary data.</text>
</comment>
<dbReference type="SUPFAM" id="SSF69118">
    <property type="entry name" value="AhpD-like"/>
    <property type="match status" value="1"/>
</dbReference>
<name>A0ABT0YHM6_9BURK</name>
<dbReference type="PANTHER" id="PTHR33570:SF2">
    <property type="entry name" value="CARBOXYMUCONOLACTONE DECARBOXYLASE-LIKE DOMAIN-CONTAINING PROTEIN"/>
    <property type="match status" value="1"/>
</dbReference>
<sequence>MSQDPTPLPFEPCTPIADVFGPGLEVRRKVLGDAHVERSLNNAGDFQAELQELVTAFAWGTVWTREGLPLKTRSMLTVAMLVALGKHKELEGHLRGALNNGVTVNELKEILLHSAVYCGFPAAIEGFRTAAAVIEQYRAEPK</sequence>
<evidence type="ECO:0000313" key="3">
    <source>
        <dbReference type="Proteomes" id="UP001165541"/>
    </source>
</evidence>
<proteinExistence type="predicted"/>
<evidence type="ECO:0000313" key="2">
    <source>
        <dbReference type="EMBL" id="MCM5678222.1"/>
    </source>
</evidence>
<protein>
    <submittedName>
        <fullName evidence="2">Carboxymuconolactone decarboxylase family protein</fullName>
    </submittedName>
</protein>
<dbReference type="InterPro" id="IPR029032">
    <property type="entry name" value="AhpD-like"/>
</dbReference>
<reference evidence="2" key="1">
    <citation type="submission" date="2022-05" db="EMBL/GenBank/DDBJ databases">
        <title>Schlegelella sp. nov., isolated from mangrove soil.</title>
        <authorList>
            <person name="Liu Y."/>
            <person name="Ge X."/>
            <person name="Liu W."/>
        </authorList>
    </citation>
    <scope>NUCLEOTIDE SEQUENCE</scope>
    <source>
        <strain evidence="2">S2-27</strain>
    </source>
</reference>
<evidence type="ECO:0000259" key="1">
    <source>
        <dbReference type="Pfam" id="PF02627"/>
    </source>
</evidence>
<feature type="domain" description="Carboxymuconolactone decarboxylase-like" evidence="1">
    <location>
        <begin position="49"/>
        <end position="130"/>
    </location>
</feature>
<keyword evidence="3" id="KW-1185">Reference proteome</keyword>
<dbReference type="PANTHER" id="PTHR33570">
    <property type="entry name" value="4-CARBOXYMUCONOLACTONE DECARBOXYLASE FAMILY PROTEIN"/>
    <property type="match status" value="1"/>
</dbReference>
<dbReference type="RefSeq" id="WP_251776364.1">
    <property type="nucleotide sequence ID" value="NZ_JAMKFE010000001.1"/>
</dbReference>
<dbReference type="Gene3D" id="1.20.1290.10">
    <property type="entry name" value="AhpD-like"/>
    <property type="match status" value="1"/>
</dbReference>
<gene>
    <name evidence="2" type="ORF">M8A51_01610</name>
</gene>